<keyword evidence="1" id="KW-0732">Signal</keyword>
<dbReference type="RefSeq" id="XP_020053177.1">
    <property type="nucleotide sequence ID" value="XM_020205783.1"/>
</dbReference>
<evidence type="ECO:0000256" key="1">
    <source>
        <dbReference type="SAM" id="SignalP"/>
    </source>
</evidence>
<dbReference type="Proteomes" id="UP000184546">
    <property type="component" value="Unassembled WGS sequence"/>
</dbReference>
<organism evidence="2 3">
    <name type="scientific">Aspergillus aculeatus (strain ATCC 16872 / CBS 172.66 / WB 5094)</name>
    <dbReference type="NCBI Taxonomy" id="690307"/>
    <lineage>
        <taxon>Eukaryota</taxon>
        <taxon>Fungi</taxon>
        <taxon>Dikarya</taxon>
        <taxon>Ascomycota</taxon>
        <taxon>Pezizomycotina</taxon>
        <taxon>Eurotiomycetes</taxon>
        <taxon>Eurotiomycetidae</taxon>
        <taxon>Eurotiales</taxon>
        <taxon>Aspergillaceae</taxon>
        <taxon>Aspergillus</taxon>
        <taxon>Aspergillus subgen. Circumdati</taxon>
    </lineage>
</organism>
<evidence type="ECO:0000313" key="2">
    <source>
        <dbReference type="EMBL" id="OJJ96837.1"/>
    </source>
</evidence>
<dbReference type="VEuPathDB" id="FungiDB:ASPACDRAFT_81045"/>
<proteinExistence type="predicted"/>
<evidence type="ECO:0008006" key="4">
    <source>
        <dbReference type="Google" id="ProtNLM"/>
    </source>
</evidence>
<feature type="signal peptide" evidence="1">
    <location>
        <begin position="1"/>
        <end position="25"/>
    </location>
</feature>
<dbReference type="AlphaFoldDB" id="A0A1L9WKZ9"/>
<feature type="chain" id="PRO_5012115102" description="Secreted protein" evidence="1">
    <location>
        <begin position="26"/>
        <end position="137"/>
    </location>
</feature>
<gene>
    <name evidence="2" type="ORF">ASPACDRAFT_81045</name>
</gene>
<name>A0A1L9WKZ9_ASPA1</name>
<keyword evidence="3" id="KW-1185">Reference proteome</keyword>
<reference evidence="3" key="1">
    <citation type="journal article" date="2017" name="Genome Biol.">
        <title>Comparative genomics reveals high biological diversity and specific adaptations in the industrially and medically important fungal genus Aspergillus.</title>
        <authorList>
            <person name="de Vries R.P."/>
            <person name="Riley R."/>
            <person name="Wiebenga A."/>
            <person name="Aguilar-Osorio G."/>
            <person name="Amillis S."/>
            <person name="Uchima C.A."/>
            <person name="Anderluh G."/>
            <person name="Asadollahi M."/>
            <person name="Askin M."/>
            <person name="Barry K."/>
            <person name="Battaglia E."/>
            <person name="Bayram O."/>
            <person name="Benocci T."/>
            <person name="Braus-Stromeyer S.A."/>
            <person name="Caldana C."/>
            <person name="Canovas D."/>
            <person name="Cerqueira G.C."/>
            <person name="Chen F."/>
            <person name="Chen W."/>
            <person name="Choi C."/>
            <person name="Clum A."/>
            <person name="Dos Santos R.A."/>
            <person name="Damasio A.R."/>
            <person name="Diallinas G."/>
            <person name="Emri T."/>
            <person name="Fekete E."/>
            <person name="Flipphi M."/>
            <person name="Freyberg S."/>
            <person name="Gallo A."/>
            <person name="Gournas C."/>
            <person name="Habgood R."/>
            <person name="Hainaut M."/>
            <person name="Harispe M.L."/>
            <person name="Henrissat B."/>
            <person name="Hilden K.S."/>
            <person name="Hope R."/>
            <person name="Hossain A."/>
            <person name="Karabika E."/>
            <person name="Karaffa L."/>
            <person name="Karanyi Z."/>
            <person name="Krasevec N."/>
            <person name="Kuo A."/>
            <person name="Kusch H."/>
            <person name="LaButti K."/>
            <person name="Lagendijk E.L."/>
            <person name="Lapidus A."/>
            <person name="Levasseur A."/>
            <person name="Lindquist E."/>
            <person name="Lipzen A."/>
            <person name="Logrieco A.F."/>
            <person name="MacCabe A."/>
            <person name="Maekelae M.R."/>
            <person name="Malavazi I."/>
            <person name="Melin P."/>
            <person name="Meyer V."/>
            <person name="Mielnichuk N."/>
            <person name="Miskei M."/>
            <person name="Molnar A.P."/>
            <person name="Mule G."/>
            <person name="Ngan C.Y."/>
            <person name="Orejas M."/>
            <person name="Orosz E."/>
            <person name="Ouedraogo J.P."/>
            <person name="Overkamp K.M."/>
            <person name="Park H.-S."/>
            <person name="Perrone G."/>
            <person name="Piumi F."/>
            <person name="Punt P.J."/>
            <person name="Ram A.F."/>
            <person name="Ramon A."/>
            <person name="Rauscher S."/>
            <person name="Record E."/>
            <person name="Riano-Pachon D.M."/>
            <person name="Robert V."/>
            <person name="Roehrig J."/>
            <person name="Ruller R."/>
            <person name="Salamov A."/>
            <person name="Salih N.S."/>
            <person name="Samson R.A."/>
            <person name="Sandor E."/>
            <person name="Sanguinetti M."/>
            <person name="Schuetze T."/>
            <person name="Sepcic K."/>
            <person name="Shelest E."/>
            <person name="Sherlock G."/>
            <person name="Sophianopoulou V."/>
            <person name="Squina F.M."/>
            <person name="Sun H."/>
            <person name="Susca A."/>
            <person name="Todd R.B."/>
            <person name="Tsang A."/>
            <person name="Unkles S.E."/>
            <person name="van de Wiele N."/>
            <person name="van Rossen-Uffink D."/>
            <person name="Oliveira J.V."/>
            <person name="Vesth T.C."/>
            <person name="Visser J."/>
            <person name="Yu J.-H."/>
            <person name="Zhou M."/>
            <person name="Andersen M.R."/>
            <person name="Archer D.B."/>
            <person name="Baker S.E."/>
            <person name="Benoit I."/>
            <person name="Brakhage A.A."/>
            <person name="Braus G.H."/>
            <person name="Fischer R."/>
            <person name="Frisvad J.C."/>
            <person name="Goldman G.H."/>
            <person name="Houbraken J."/>
            <person name="Oakley B."/>
            <person name="Pocsi I."/>
            <person name="Scazzocchio C."/>
            <person name="Seiboth B."/>
            <person name="vanKuyk P.A."/>
            <person name="Wortman J."/>
            <person name="Dyer P.S."/>
            <person name="Grigoriev I.V."/>
        </authorList>
    </citation>
    <scope>NUCLEOTIDE SEQUENCE [LARGE SCALE GENOMIC DNA]</scope>
    <source>
        <strain evidence="3">ATCC 16872 / CBS 172.66 / WB 5094</strain>
    </source>
</reference>
<sequence length="137" mass="15635">MMMGGTWLVCRLAGWVPILLLLVCCAPGDLRHSARTTFRFIFDPIELGRIAREREFVLGGSFGHFVAQRTKTFRISPGRNRHSHASKLFSPLVCETIFFSSWDPGINDSPEYHIQYWSAPIDPRVFPFPISPSSRRP</sequence>
<dbReference type="GeneID" id="30979597"/>
<protein>
    <recommendedName>
        <fullName evidence="4">Secreted protein</fullName>
    </recommendedName>
</protein>
<evidence type="ECO:0000313" key="3">
    <source>
        <dbReference type="Proteomes" id="UP000184546"/>
    </source>
</evidence>
<accession>A0A1L9WKZ9</accession>
<dbReference type="EMBL" id="KV878984">
    <property type="protein sequence ID" value="OJJ96837.1"/>
    <property type="molecule type" value="Genomic_DNA"/>
</dbReference>